<feature type="compositionally biased region" description="Pro residues" evidence="1">
    <location>
        <begin position="105"/>
        <end position="128"/>
    </location>
</feature>
<dbReference type="OrthoDB" id="4558606at2"/>
<reference evidence="2 4" key="1">
    <citation type="submission" date="2015-06" db="EMBL/GenBank/DDBJ databases">
        <title>Genome sequence of Mycobacterium conceptionense strain MLE.</title>
        <authorList>
            <person name="Greninger A.L."/>
            <person name="Cunningham G."/>
            <person name="Chiu C.Y."/>
            <person name="Miller S."/>
        </authorList>
    </citation>
    <scope>NUCLEOTIDE SEQUENCE [LARGE SCALE GENOMIC DNA]</scope>
    <source>
        <strain evidence="2 4">MLE</strain>
    </source>
</reference>
<dbReference type="EMBL" id="LZHX01000062">
    <property type="protein sequence ID" value="OBF18719.1"/>
    <property type="molecule type" value="Genomic_DNA"/>
</dbReference>
<evidence type="ECO:0000313" key="4">
    <source>
        <dbReference type="Proteomes" id="UP000037594"/>
    </source>
</evidence>
<organism evidence="2 4">
    <name type="scientific">Mycolicibacterium conceptionense</name>
    <dbReference type="NCBI Taxonomy" id="451644"/>
    <lineage>
        <taxon>Bacteria</taxon>
        <taxon>Bacillati</taxon>
        <taxon>Actinomycetota</taxon>
        <taxon>Actinomycetes</taxon>
        <taxon>Mycobacteriales</taxon>
        <taxon>Mycobacteriaceae</taxon>
        <taxon>Mycolicibacterium</taxon>
    </lineage>
</organism>
<evidence type="ECO:0000313" key="2">
    <source>
        <dbReference type="EMBL" id="KMV20683.1"/>
    </source>
</evidence>
<dbReference type="PATRIC" id="fig|451644.5.peg.328"/>
<comment type="caution">
    <text evidence="2">The sequence shown here is derived from an EMBL/GenBank/DDBJ whole genome shotgun (WGS) entry which is preliminary data.</text>
</comment>
<dbReference type="Proteomes" id="UP000037594">
    <property type="component" value="Unassembled WGS sequence"/>
</dbReference>
<feature type="region of interest" description="Disordered" evidence="1">
    <location>
        <begin position="86"/>
        <end position="142"/>
    </location>
</feature>
<gene>
    <name evidence="3" type="ORF">A5726_19150</name>
    <name evidence="2" type="ORF">ACT17_01640</name>
</gene>
<dbReference type="EMBL" id="LFOD01000001">
    <property type="protein sequence ID" value="KMV20683.1"/>
    <property type="molecule type" value="Genomic_DNA"/>
</dbReference>
<sequence>MTGPHPELGSELRQLAQDILDRLDPAVRLAAANFAASADGSPGKCQQVWCPVCALAAVVNGEQHPLLSVIAEHSVALLTVIRAVLDDGRDDGTGPDGPDNGPGGGSPPPDGGPDTPPPDDYPSPPPPGRYQHIPVTIEDRAD</sequence>
<evidence type="ECO:0000313" key="3">
    <source>
        <dbReference type="EMBL" id="OBF18719.1"/>
    </source>
</evidence>
<reference evidence="3 5" key="2">
    <citation type="submission" date="2016-06" db="EMBL/GenBank/DDBJ databases">
        <authorList>
            <person name="Kjaerup R.B."/>
            <person name="Dalgaard T.S."/>
            <person name="Juul-Madsen H.R."/>
        </authorList>
    </citation>
    <scope>NUCLEOTIDE SEQUENCE [LARGE SCALE GENOMIC DNA]</scope>
    <source>
        <strain evidence="3 5">ACS1953</strain>
    </source>
</reference>
<dbReference type="RefSeq" id="WP_043370433.1">
    <property type="nucleotide sequence ID" value="NZ_AGSZ01000655.1"/>
</dbReference>
<evidence type="ECO:0000256" key="1">
    <source>
        <dbReference type="SAM" id="MobiDB-lite"/>
    </source>
</evidence>
<protein>
    <submittedName>
        <fullName evidence="2">Uncharacterized protein</fullName>
    </submittedName>
</protein>
<dbReference type="Proteomes" id="UP000093779">
    <property type="component" value="Unassembled WGS sequence"/>
</dbReference>
<evidence type="ECO:0000313" key="5">
    <source>
        <dbReference type="Proteomes" id="UP000093779"/>
    </source>
</evidence>
<name>A0A0J8UGS7_9MYCO</name>
<dbReference type="AlphaFoldDB" id="A0A0J8UGS7"/>
<proteinExistence type="predicted"/>
<accession>A0A0J8UGS7</accession>